<accession>A0ABM3BWF0</accession>
<evidence type="ECO:0000256" key="1">
    <source>
        <dbReference type="SAM" id="MobiDB-lite"/>
    </source>
</evidence>
<feature type="region of interest" description="Disordered" evidence="1">
    <location>
        <begin position="1"/>
        <end position="25"/>
    </location>
</feature>
<protein>
    <submittedName>
        <fullName evidence="3">Uncharacterized protein</fullName>
    </submittedName>
</protein>
<dbReference type="GeneID" id="121230539"/>
<organism evidence="2 3">
    <name type="scientific">Gossypium hirsutum</name>
    <name type="common">Upland cotton</name>
    <name type="synonym">Gossypium mexicanum</name>
    <dbReference type="NCBI Taxonomy" id="3635"/>
    <lineage>
        <taxon>Eukaryota</taxon>
        <taxon>Viridiplantae</taxon>
        <taxon>Streptophyta</taxon>
        <taxon>Embryophyta</taxon>
        <taxon>Tracheophyta</taxon>
        <taxon>Spermatophyta</taxon>
        <taxon>Magnoliopsida</taxon>
        <taxon>eudicotyledons</taxon>
        <taxon>Gunneridae</taxon>
        <taxon>Pentapetalae</taxon>
        <taxon>rosids</taxon>
        <taxon>malvids</taxon>
        <taxon>Malvales</taxon>
        <taxon>Malvaceae</taxon>
        <taxon>Malvoideae</taxon>
        <taxon>Gossypium</taxon>
    </lineage>
</organism>
<dbReference type="Proteomes" id="UP000818029">
    <property type="component" value="Chromosome A06"/>
</dbReference>
<reference evidence="2" key="1">
    <citation type="journal article" date="2020" name="Nat. Genet.">
        <title>Genomic diversifications of five Gossypium allopolyploid species and their impact on cotton improvement.</title>
        <authorList>
            <person name="Chen Z.J."/>
            <person name="Sreedasyam A."/>
            <person name="Ando A."/>
            <person name="Song Q."/>
            <person name="De Santiago L.M."/>
            <person name="Hulse-Kemp A.M."/>
            <person name="Ding M."/>
            <person name="Ye W."/>
            <person name="Kirkbride R.C."/>
            <person name="Jenkins J."/>
            <person name="Plott C."/>
            <person name="Lovell J."/>
            <person name="Lin Y.M."/>
            <person name="Vaughn R."/>
            <person name="Liu B."/>
            <person name="Simpson S."/>
            <person name="Scheffler B.E."/>
            <person name="Wen L."/>
            <person name="Saski C.A."/>
            <person name="Grover C.E."/>
            <person name="Hu G."/>
            <person name="Conover J.L."/>
            <person name="Carlson J.W."/>
            <person name="Shu S."/>
            <person name="Boston L.B."/>
            <person name="Williams M."/>
            <person name="Peterson D.G."/>
            <person name="McGee K."/>
            <person name="Jones D.C."/>
            <person name="Wendel J.F."/>
            <person name="Stelly D.M."/>
            <person name="Grimwood J."/>
            <person name="Schmutz J."/>
        </authorList>
    </citation>
    <scope>NUCLEOTIDE SEQUENCE [LARGE SCALE GENOMIC DNA]</scope>
    <source>
        <strain evidence="2">cv. TM-1</strain>
    </source>
</reference>
<feature type="compositionally biased region" description="Basic and acidic residues" evidence="1">
    <location>
        <begin position="1"/>
        <end position="11"/>
    </location>
</feature>
<proteinExistence type="predicted"/>
<evidence type="ECO:0000313" key="3">
    <source>
        <dbReference type="RefSeq" id="XP_040971378.1"/>
    </source>
</evidence>
<dbReference type="RefSeq" id="XP_040971378.1">
    <property type="nucleotide sequence ID" value="XM_041115444.1"/>
</dbReference>
<gene>
    <name evidence="3" type="primary">LOC121230539</name>
</gene>
<sequence>MRNPLKEEKGGESSGLRPPSGQAPVVGDTRLRAVTNLAEYGIRKLKGFIFQCKSIGINEDVTAMSAGIDLSVDYGAIWGRSHGVRRGGLTVEMLAAPRVFETLGLSIFC</sequence>
<reference evidence="3" key="2">
    <citation type="submission" date="2025-08" db="UniProtKB">
        <authorList>
            <consortium name="RefSeq"/>
        </authorList>
    </citation>
    <scope>IDENTIFICATION</scope>
</reference>
<keyword evidence="2" id="KW-1185">Reference proteome</keyword>
<name>A0ABM3BWF0_GOSHI</name>
<evidence type="ECO:0000313" key="2">
    <source>
        <dbReference type="Proteomes" id="UP000818029"/>
    </source>
</evidence>